<dbReference type="Proteomes" id="UP000499080">
    <property type="component" value="Unassembled WGS sequence"/>
</dbReference>
<evidence type="ECO:0000313" key="3">
    <source>
        <dbReference type="Proteomes" id="UP000499080"/>
    </source>
</evidence>
<dbReference type="OrthoDB" id="6435577at2759"/>
<evidence type="ECO:0000259" key="1">
    <source>
        <dbReference type="Pfam" id="PF13358"/>
    </source>
</evidence>
<name>A0A4Y2AKM7_ARAVE</name>
<organism evidence="2 3">
    <name type="scientific">Araneus ventricosus</name>
    <name type="common">Orbweaver spider</name>
    <name type="synonym">Epeira ventricosa</name>
    <dbReference type="NCBI Taxonomy" id="182803"/>
    <lineage>
        <taxon>Eukaryota</taxon>
        <taxon>Metazoa</taxon>
        <taxon>Ecdysozoa</taxon>
        <taxon>Arthropoda</taxon>
        <taxon>Chelicerata</taxon>
        <taxon>Arachnida</taxon>
        <taxon>Araneae</taxon>
        <taxon>Araneomorphae</taxon>
        <taxon>Entelegynae</taxon>
        <taxon>Araneoidea</taxon>
        <taxon>Araneidae</taxon>
        <taxon>Araneus</taxon>
    </lineage>
</organism>
<dbReference type="InterPro" id="IPR038717">
    <property type="entry name" value="Tc1-like_DDE_dom"/>
</dbReference>
<dbReference type="GO" id="GO:0003676">
    <property type="term" value="F:nucleic acid binding"/>
    <property type="evidence" value="ECO:0007669"/>
    <property type="project" value="InterPro"/>
</dbReference>
<keyword evidence="3" id="KW-1185">Reference proteome</keyword>
<gene>
    <name evidence="2" type="ORF">AVEN_92309_1</name>
</gene>
<proteinExistence type="predicted"/>
<dbReference type="EMBL" id="BGPR01000021">
    <property type="protein sequence ID" value="GBL80412.1"/>
    <property type="molecule type" value="Genomic_DNA"/>
</dbReference>
<protein>
    <recommendedName>
        <fullName evidence="1">Tc1-like transposase DDE domain-containing protein</fullName>
    </recommendedName>
</protein>
<reference evidence="2 3" key="1">
    <citation type="journal article" date="2019" name="Sci. Rep.">
        <title>Orb-weaving spider Araneus ventricosus genome elucidates the spidroin gene catalogue.</title>
        <authorList>
            <person name="Kono N."/>
            <person name="Nakamura H."/>
            <person name="Ohtoshi R."/>
            <person name="Moran D.A.P."/>
            <person name="Shinohara A."/>
            <person name="Yoshida Y."/>
            <person name="Fujiwara M."/>
            <person name="Mori M."/>
            <person name="Tomita M."/>
            <person name="Arakawa K."/>
        </authorList>
    </citation>
    <scope>NUCLEOTIDE SEQUENCE [LARGE SCALE GENOMIC DNA]</scope>
</reference>
<dbReference type="AlphaFoldDB" id="A0A4Y2AKM7"/>
<sequence length="92" mass="10382">MDDNARPHRAAIVDNFLECEGIQRMEWPAYSPDLNPIENIWKALGQAVCRCFPPPAALSDLETALQEEWRLLDSAVDNHLGTSMIIRCTLCI</sequence>
<comment type="caution">
    <text evidence="2">The sequence shown here is derived from an EMBL/GenBank/DDBJ whole genome shotgun (WGS) entry which is preliminary data.</text>
</comment>
<dbReference type="Pfam" id="PF13358">
    <property type="entry name" value="DDE_3"/>
    <property type="match status" value="1"/>
</dbReference>
<accession>A0A4Y2AKM7</accession>
<dbReference type="Gene3D" id="3.30.420.10">
    <property type="entry name" value="Ribonuclease H-like superfamily/Ribonuclease H"/>
    <property type="match status" value="1"/>
</dbReference>
<evidence type="ECO:0000313" key="2">
    <source>
        <dbReference type="EMBL" id="GBL80412.1"/>
    </source>
</evidence>
<dbReference type="InterPro" id="IPR036397">
    <property type="entry name" value="RNaseH_sf"/>
</dbReference>
<feature type="domain" description="Tc1-like transposase DDE" evidence="1">
    <location>
        <begin position="3"/>
        <end position="47"/>
    </location>
</feature>